<dbReference type="PRINTS" id="PR00463">
    <property type="entry name" value="EP450I"/>
</dbReference>
<dbReference type="PRINTS" id="PR00385">
    <property type="entry name" value="P450"/>
</dbReference>
<dbReference type="PANTHER" id="PTHR24305">
    <property type="entry name" value="CYTOCHROME P450"/>
    <property type="match status" value="1"/>
</dbReference>
<dbReference type="GO" id="GO:0016705">
    <property type="term" value="F:oxidoreductase activity, acting on paired donors, with incorporation or reduction of molecular oxygen"/>
    <property type="evidence" value="ECO:0007669"/>
    <property type="project" value="InterPro"/>
</dbReference>
<dbReference type="GO" id="GO:0020037">
    <property type="term" value="F:heme binding"/>
    <property type="evidence" value="ECO:0007669"/>
    <property type="project" value="InterPro"/>
</dbReference>
<keyword evidence="1" id="KW-0408">Iron</keyword>
<dbReference type="InterPro" id="IPR036396">
    <property type="entry name" value="Cyt_P450_sf"/>
</dbReference>
<keyword evidence="2" id="KW-1133">Transmembrane helix</keyword>
<dbReference type="GO" id="GO:0004497">
    <property type="term" value="F:monooxygenase activity"/>
    <property type="evidence" value="ECO:0007669"/>
    <property type="project" value="InterPro"/>
</dbReference>
<dbReference type="GO" id="GO:0005506">
    <property type="term" value="F:iron ion binding"/>
    <property type="evidence" value="ECO:0007669"/>
    <property type="project" value="InterPro"/>
</dbReference>
<feature type="transmembrane region" description="Helical" evidence="2">
    <location>
        <begin position="17"/>
        <end position="36"/>
    </location>
</feature>
<feature type="binding site" description="axial binding residue" evidence="1">
    <location>
        <position position="457"/>
    </location>
    <ligand>
        <name>heme</name>
        <dbReference type="ChEBI" id="CHEBI:30413"/>
    </ligand>
    <ligandPart>
        <name>Fe</name>
        <dbReference type="ChEBI" id="CHEBI:18248"/>
    </ligandPart>
</feature>
<dbReference type="InterPro" id="IPR001128">
    <property type="entry name" value="Cyt_P450"/>
</dbReference>
<dbReference type="SUPFAM" id="SSF48264">
    <property type="entry name" value="Cytochrome P450"/>
    <property type="match status" value="1"/>
</dbReference>
<dbReference type="Gene3D" id="1.10.630.10">
    <property type="entry name" value="Cytochrome P450"/>
    <property type="match status" value="1"/>
</dbReference>
<dbReference type="InterPro" id="IPR002401">
    <property type="entry name" value="Cyt_P450_E_grp-I"/>
</dbReference>
<keyword evidence="2" id="KW-0472">Membrane</keyword>
<dbReference type="OrthoDB" id="3934656at2759"/>
<accession>A0A0D1YFU2</accession>
<name>A0A0D1YFU2_9EURO</name>
<dbReference type="HOGENOM" id="CLU_001570_14_0_1"/>
<dbReference type="PANTHER" id="PTHR24305:SF190">
    <property type="entry name" value="P450, PUTATIVE (EUROFUNG)-RELATED"/>
    <property type="match status" value="1"/>
</dbReference>
<dbReference type="CDD" id="cd11060">
    <property type="entry name" value="CYP57A1-like"/>
    <property type="match status" value="1"/>
</dbReference>
<dbReference type="STRING" id="1016849.A0A0D1YFU2"/>
<evidence type="ECO:0000256" key="1">
    <source>
        <dbReference type="PIRSR" id="PIRSR602401-1"/>
    </source>
</evidence>
<dbReference type="EMBL" id="KN846953">
    <property type="protein sequence ID" value="KIV79764.1"/>
    <property type="molecule type" value="Genomic_DNA"/>
</dbReference>
<organism evidence="3 4">
    <name type="scientific">Exophiala sideris</name>
    <dbReference type="NCBI Taxonomy" id="1016849"/>
    <lineage>
        <taxon>Eukaryota</taxon>
        <taxon>Fungi</taxon>
        <taxon>Dikarya</taxon>
        <taxon>Ascomycota</taxon>
        <taxon>Pezizomycotina</taxon>
        <taxon>Eurotiomycetes</taxon>
        <taxon>Chaetothyriomycetidae</taxon>
        <taxon>Chaetothyriales</taxon>
        <taxon>Herpotrichiellaceae</taxon>
        <taxon>Exophiala</taxon>
    </lineage>
</organism>
<protein>
    <submittedName>
        <fullName evidence="3">Uncharacterized protein</fullName>
    </submittedName>
</protein>
<evidence type="ECO:0000313" key="4">
    <source>
        <dbReference type="Proteomes" id="UP000053599"/>
    </source>
</evidence>
<keyword evidence="2" id="KW-0812">Transmembrane</keyword>
<dbReference type="InterPro" id="IPR050121">
    <property type="entry name" value="Cytochrome_P450_monoxygenase"/>
</dbReference>
<keyword evidence="1" id="KW-0349">Heme</keyword>
<dbReference type="AlphaFoldDB" id="A0A0D1YFU2"/>
<proteinExistence type="predicted"/>
<sequence length="512" mass="57623">MALTMSDRVTPFDSPRSLAIVVVVGTLVFLLLAKYIRRLFFMTPKSVPGPLLARVSRLWYLIQVRRGDWHKVIMHQHRKYGPIVRMAPNYYSIDDPSAIKTLYGSGTKFVKGSWYTVPGDPDLVIRDVFTDLDIRSHAAHRRQIASLYATTSLLKMEPNVNECILELDARFSEITRTGDVINLQWWMQCYAFDVIACISFGSRFGLLDNGKDPLDLIEALHGGMDYVATVGIYPEWHGPIFRLLKRLGSNPMVKTIKFAQQKIDERQRDLKSGVLPDSQIDDFLTKVLRLHDDDPVAFPMAKVFTTCMQNVGAGSDTTSISLSGLMWYLITNPGPLAKLRAEIDDMTAQGRLSDPPTFAETQAMPYFQAVIQEGLRMHPAAAFPLVRIVPEAGAVIAGKFFPAGASVAANCWVAHYNKQVFGDDADEFRPERWFGDKEEVAAMNRYWIPFGHGAGTCLGKNISLMEISKVVPHLLRKYDFKLVDPNAKLKCRYLSFVLQENLDVSIAPRQKV</sequence>
<evidence type="ECO:0000313" key="3">
    <source>
        <dbReference type="EMBL" id="KIV79764.1"/>
    </source>
</evidence>
<evidence type="ECO:0000256" key="2">
    <source>
        <dbReference type="SAM" id="Phobius"/>
    </source>
</evidence>
<keyword evidence="1" id="KW-0479">Metal-binding</keyword>
<comment type="cofactor">
    <cofactor evidence="1">
        <name>heme</name>
        <dbReference type="ChEBI" id="CHEBI:30413"/>
    </cofactor>
</comment>
<dbReference type="Pfam" id="PF00067">
    <property type="entry name" value="p450"/>
    <property type="match status" value="1"/>
</dbReference>
<dbReference type="Proteomes" id="UP000053599">
    <property type="component" value="Unassembled WGS sequence"/>
</dbReference>
<reference evidence="3 4" key="1">
    <citation type="submission" date="2015-01" db="EMBL/GenBank/DDBJ databases">
        <title>The Genome Sequence of Exophiala sideris CBS121828.</title>
        <authorList>
            <consortium name="The Broad Institute Genomics Platform"/>
            <person name="Cuomo C."/>
            <person name="de Hoog S."/>
            <person name="Gorbushina A."/>
            <person name="Stielow B."/>
            <person name="Teixiera M."/>
            <person name="Abouelleil A."/>
            <person name="Chapman S.B."/>
            <person name="Priest M."/>
            <person name="Young S.K."/>
            <person name="Wortman J."/>
            <person name="Nusbaum C."/>
            <person name="Birren B."/>
        </authorList>
    </citation>
    <scope>NUCLEOTIDE SEQUENCE [LARGE SCALE GENOMIC DNA]</scope>
    <source>
        <strain evidence="3 4">CBS 121828</strain>
    </source>
</reference>
<gene>
    <name evidence="3" type="ORF">PV11_07309</name>
</gene>